<dbReference type="OrthoDB" id="9780544at2"/>
<dbReference type="InterPro" id="IPR037069">
    <property type="entry name" value="AcylCoA_DH/ox_N_sf"/>
</dbReference>
<feature type="domain" description="Acyl-CoA dehydrogenase/oxidase N-terminal" evidence="9">
    <location>
        <begin position="6"/>
        <end position="122"/>
    </location>
</feature>
<dbReference type="Pfam" id="PF02770">
    <property type="entry name" value="Acyl-CoA_dh_M"/>
    <property type="match status" value="1"/>
</dbReference>
<dbReference type="InterPro" id="IPR006091">
    <property type="entry name" value="Acyl-CoA_Oxase/DH_mid-dom"/>
</dbReference>
<dbReference type="PANTHER" id="PTHR43292:SF4">
    <property type="entry name" value="ACYL-COA DEHYDROGENASE FADE34"/>
    <property type="match status" value="1"/>
</dbReference>
<protein>
    <submittedName>
        <fullName evidence="10">Acyl-CoA dehydrogenase domain protein</fullName>
    </submittedName>
</protein>
<evidence type="ECO:0000259" key="9">
    <source>
        <dbReference type="Pfam" id="PF02771"/>
    </source>
</evidence>
<dbReference type="InterPro" id="IPR009100">
    <property type="entry name" value="AcylCoA_DH/oxidase_NM_dom_sf"/>
</dbReference>
<dbReference type="EMBL" id="CP000699">
    <property type="protein sequence ID" value="ABQ69743.1"/>
    <property type="molecule type" value="Genomic_DNA"/>
</dbReference>
<dbReference type="PANTHER" id="PTHR43292">
    <property type="entry name" value="ACYL-COA DEHYDROGENASE"/>
    <property type="match status" value="1"/>
</dbReference>
<evidence type="ECO:0000256" key="1">
    <source>
        <dbReference type="ARBA" id="ARBA00001974"/>
    </source>
</evidence>
<dbReference type="Gene3D" id="1.10.540.10">
    <property type="entry name" value="Acyl-CoA dehydrogenase/oxidase, N-terminal domain"/>
    <property type="match status" value="1"/>
</dbReference>
<keyword evidence="3 6" id="KW-0285">Flavoprotein</keyword>
<evidence type="ECO:0000256" key="4">
    <source>
        <dbReference type="ARBA" id="ARBA00022827"/>
    </source>
</evidence>
<organism evidence="10 11">
    <name type="scientific">Rhizorhabdus wittichii (strain DSM 6014 / CCUG 31198 / JCM 15750 / NBRC 105917 / EY 4224 / RW1)</name>
    <name type="common">Sphingomonas wittichii</name>
    <dbReference type="NCBI Taxonomy" id="392499"/>
    <lineage>
        <taxon>Bacteria</taxon>
        <taxon>Pseudomonadati</taxon>
        <taxon>Pseudomonadota</taxon>
        <taxon>Alphaproteobacteria</taxon>
        <taxon>Sphingomonadales</taxon>
        <taxon>Sphingomonadaceae</taxon>
        <taxon>Rhizorhabdus</taxon>
    </lineage>
</organism>
<evidence type="ECO:0000313" key="11">
    <source>
        <dbReference type="Proteomes" id="UP000001989"/>
    </source>
</evidence>
<feature type="domain" description="Acyl-CoA dehydrogenase/oxidase C-terminal" evidence="7">
    <location>
        <begin position="232"/>
        <end position="383"/>
    </location>
</feature>
<evidence type="ECO:0000259" key="7">
    <source>
        <dbReference type="Pfam" id="PF00441"/>
    </source>
</evidence>
<keyword evidence="5 6" id="KW-0560">Oxidoreductase</keyword>
<dbReference type="Pfam" id="PF02771">
    <property type="entry name" value="Acyl-CoA_dh_N"/>
    <property type="match status" value="1"/>
</dbReference>
<dbReference type="Gene3D" id="2.40.110.10">
    <property type="entry name" value="Butyryl-CoA Dehydrogenase, subunit A, domain 2"/>
    <property type="match status" value="1"/>
</dbReference>
<dbReference type="InterPro" id="IPR009075">
    <property type="entry name" value="AcylCo_DH/oxidase_C"/>
</dbReference>
<dbReference type="FunFam" id="2.40.110.10:FF:000011">
    <property type="entry name" value="Acyl-CoA dehydrogenase FadE34"/>
    <property type="match status" value="1"/>
</dbReference>
<dbReference type="InterPro" id="IPR013786">
    <property type="entry name" value="AcylCoA_DH/ox_N"/>
</dbReference>
<keyword evidence="11" id="KW-1185">Reference proteome</keyword>
<proteinExistence type="inferred from homology"/>
<evidence type="ECO:0000313" key="10">
    <source>
        <dbReference type="EMBL" id="ABQ69743.1"/>
    </source>
</evidence>
<dbReference type="SUPFAM" id="SSF56645">
    <property type="entry name" value="Acyl-CoA dehydrogenase NM domain-like"/>
    <property type="match status" value="1"/>
</dbReference>
<evidence type="ECO:0000256" key="6">
    <source>
        <dbReference type="RuleBase" id="RU362125"/>
    </source>
</evidence>
<gene>
    <name evidence="10" type="ordered locus">Swit_3397</name>
</gene>
<keyword evidence="4 6" id="KW-0274">FAD</keyword>
<sequence length="403" mass="43128">MDFEDTAEEGVFRALARAFLKENAPPPPEAGAAIVSTDLETARAWQRAKADAGFAGILLPAEAGGRGGTVMEQIIFDQEERAVGAPSDVHFMIGLGICAPTILQFATPEQIARHVPPLIRGDEIWCQLFSEPSSGSDLAAARTRARREGDGWVIKGQKIWTSGAQHSDFGLLLARTDGSVPKHMGLTVFILDMKSPGVEVRPIKQISGASHFNEVFLDEVHIPDARRIGKVGQGWKIALGMLMNERLTVGRVFSPDVGPLIRVAAQTEINGAPAIDNAMVRERLARWYSEQQGIRHTVSRVMTALSKGRDPGPETSIIKIIDAAREYEMAGFALDLLGPAALDRAGGADAAPALIGAFLEAPGTRIGGGTEEILLNVIAERVLGLPGDIRVDKDIPFDAAAAR</sequence>
<reference evidence="10 11" key="1">
    <citation type="journal article" date="2010" name="J. Bacteriol.">
        <title>Genome sequence of the dioxin-mineralizing bacterium Sphingomonas wittichii RW1.</title>
        <authorList>
            <person name="Miller T.R."/>
            <person name="Delcher A.L."/>
            <person name="Salzberg S.L."/>
            <person name="Saunders E."/>
            <person name="Detter J.C."/>
            <person name="Halden R.U."/>
        </authorList>
    </citation>
    <scope>NUCLEOTIDE SEQUENCE [LARGE SCALE GENOMIC DNA]</scope>
    <source>
        <strain evidence="11">DSM 6014 / CCUG 31198 / JCM 15750 / NBRC 105917 / EY 4224 / RW1</strain>
    </source>
</reference>
<dbReference type="Pfam" id="PF00441">
    <property type="entry name" value="Acyl-CoA_dh_1"/>
    <property type="match status" value="1"/>
</dbReference>
<dbReference type="GO" id="GO:0005886">
    <property type="term" value="C:plasma membrane"/>
    <property type="evidence" value="ECO:0007669"/>
    <property type="project" value="TreeGrafter"/>
</dbReference>
<name>A0A9J9HDR5_RHIWR</name>
<dbReference type="GO" id="GO:0050660">
    <property type="term" value="F:flavin adenine dinucleotide binding"/>
    <property type="evidence" value="ECO:0007669"/>
    <property type="project" value="InterPro"/>
</dbReference>
<comment type="cofactor">
    <cofactor evidence="1 6">
        <name>FAD</name>
        <dbReference type="ChEBI" id="CHEBI:57692"/>
    </cofactor>
</comment>
<dbReference type="InterPro" id="IPR036250">
    <property type="entry name" value="AcylCo_DH-like_C"/>
</dbReference>
<dbReference type="GO" id="GO:0016627">
    <property type="term" value="F:oxidoreductase activity, acting on the CH-CH group of donors"/>
    <property type="evidence" value="ECO:0007669"/>
    <property type="project" value="InterPro"/>
</dbReference>
<feature type="domain" description="Acyl-CoA oxidase/dehydrogenase middle" evidence="8">
    <location>
        <begin position="126"/>
        <end position="218"/>
    </location>
</feature>
<dbReference type="KEGG" id="swi:Swit_3397"/>
<dbReference type="Gene3D" id="1.20.140.10">
    <property type="entry name" value="Butyryl-CoA Dehydrogenase, subunit A, domain 3"/>
    <property type="match status" value="1"/>
</dbReference>
<evidence type="ECO:0000256" key="3">
    <source>
        <dbReference type="ARBA" id="ARBA00022630"/>
    </source>
</evidence>
<evidence type="ECO:0000259" key="8">
    <source>
        <dbReference type="Pfam" id="PF02770"/>
    </source>
</evidence>
<comment type="similarity">
    <text evidence="2 6">Belongs to the acyl-CoA dehydrogenase family.</text>
</comment>
<dbReference type="AlphaFoldDB" id="A0A9J9HDR5"/>
<evidence type="ECO:0000256" key="2">
    <source>
        <dbReference type="ARBA" id="ARBA00009347"/>
    </source>
</evidence>
<evidence type="ECO:0000256" key="5">
    <source>
        <dbReference type="ARBA" id="ARBA00023002"/>
    </source>
</evidence>
<dbReference type="SUPFAM" id="SSF47203">
    <property type="entry name" value="Acyl-CoA dehydrogenase C-terminal domain-like"/>
    <property type="match status" value="1"/>
</dbReference>
<accession>A0A9J9HDR5</accession>
<dbReference type="Proteomes" id="UP000001989">
    <property type="component" value="Chromosome"/>
</dbReference>
<dbReference type="InterPro" id="IPR046373">
    <property type="entry name" value="Acyl-CoA_Oxase/DH_mid-dom_sf"/>
</dbReference>
<dbReference type="InterPro" id="IPR052161">
    <property type="entry name" value="Mycobact_Acyl-CoA_DH"/>
</dbReference>